<dbReference type="Proteomes" id="UP001201985">
    <property type="component" value="Unassembled WGS sequence"/>
</dbReference>
<evidence type="ECO:0000313" key="2">
    <source>
        <dbReference type="Proteomes" id="UP001201985"/>
    </source>
</evidence>
<sequence>MALNSRDYLVLVPYRPTSPPEDPRSLKQYFHNELEKLSATVAQVSEAAIQATDVAPRAPRRGTIRLNVLPWNPTGDGAEGLVWWNGTSWRRIASA</sequence>
<gene>
    <name evidence="1" type="ORF">MON41_23900</name>
</gene>
<organism evidence="1 2">
    <name type="scientific">Teichococcus vastitatis</name>
    <dbReference type="NCBI Taxonomy" id="2307076"/>
    <lineage>
        <taxon>Bacteria</taxon>
        <taxon>Pseudomonadati</taxon>
        <taxon>Pseudomonadota</taxon>
        <taxon>Alphaproteobacteria</taxon>
        <taxon>Acetobacterales</taxon>
        <taxon>Roseomonadaceae</taxon>
        <taxon>Roseomonas</taxon>
    </lineage>
</organism>
<dbReference type="RefSeq" id="WP_241793987.1">
    <property type="nucleotide sequence ID" value="NZ_JALBUU010000125.1"/>
</dbReference>
<name>A0ABS9WCR6_9PROT</name>
<comment type="caution">
    <text evidence="1">The sequence shown here is derived from an EMBL/GenBank/DDBJ whole genome shotgun (WGS) entry which is preliminary data.</text>
</comment>
<evidence type="ECO:0000313" key="1">
    <source>
        <dbReference type="EMBL" id="MCI0756685.1"/>
    </source>
</evidence>
<reference evidence="1 2" key="1">
    <citation type="submission" date="2022-03" db="EMBL/GenBank/DDBJ databases">
        <title>Complete genome analysis of Roseomonas KG 17.1 : a prolific producer of plant growth promoters.</title>
        <authorList>
            <person name="Saadouli I."/>
            <person name="Najjari A."/>
            <person name="Mosbah A."/>
            <person name="Ouzari H.I."/>
        </authorList>
    </citation>
    <scope>NUCLEOTIDE SEQUENCE [LARGE SCALE GENOMIC DNA]</scope>
    <source>
        <strain evidence="1 2">KG17-1</strain>
    </source>
</reference>
<protein>
    <submittedName>
        <fullName evidence="1">Uncharacterized protein</fullName>
    </submittedName>
</protein>
<dbReference type="EMBL" id="JALBUU010000125">
    <property type="protein sequence ID" value="MCI0756685.1"/>
    <property type="molecule type" value="Genomic_DNA"/>
</dbReference>
<proteinExistence type="predicted"/>
<keyword evidence="2" id="KW-1185">Reference proteome</keyword>
<accession>A0ABS9WCR6</accession>